<dbReference type="InterPro" id="IPR039343">
    <property type="entry name" value="NDX1-like"/>
</dbReference>
<dbReference type="PANTHER" id="PTHR35467">
    <property type="match status" value="1"/>
</dbReference>
<reference evidence="2 3" key="1">
    <citation type="journal article" date="2024" name="Nat. Commun.">
        <title>Phylogenomics reveals the evolutionary origins of lichenization in chlorophyte algae.</title>
        <authorList>
            <person name="Puginier C."/>
            <person name="Libourel C."/>
            <person name="Otte J."/>
            <person name="Skaloud P."/>
            <person name="Haon M."/>
            <person name="Grisel S."/>
            <person name="Petersen M."/>
            <person name="Berrin J.G."/>
            <person name="Delaux P.M."/>
            <person name="Dal Grande F."/>
            <person name="Keller J."/>
        </authorList>
    </citation>
    <scope>NUCLEOTIDE SEQUENCE [LARGE SCALE GENOMIC DNA]</scope>
    <source>
        <strain evidence="2 3">SAG 2036</strain>
    </source>
</reference>
<sequence length="579" mass="64740">MGYGPPPWVFKGRAFYQLNLVKVDQAKQFVPDHLKLVSLFGYTLGGLYLARYTDSPAGAFDEVVVLAGLVWNFPTSCAWAARVYVNNREARDHGRSAIGLPSCRAALDAFVPPSGSQRQQPPSWWAPQSGASAIRQRPQSCTVQLQNLEQQRWWQRKPQAYSKETGVVFLSFLIVRVLCRDAVLNTPGTTQGFLSCVYVTQGGYADDARKLVFLAFWLVQQLWYMGFPAVLAYAMMPAWFRRSDKLWIWLLIVATATAVLVLAAGLNKALNTPLQFCYLVPLGLALLMVAASIIRRYSNDDVNFLRWSVLMIIAAMVAALYIIIFPKLITKRATAGQLLLLRLVFHPLIWKLMTLLFTHTARHIGTVPNLMQTALYMWPAMYSSIYGRFLLLQLSGVGDVLVLNIVLSLYDIVVGLSTRHSGYLLLRVMYGERTAEAMLATQLMNQIRMAELVGFMVCEHAGILCAAAVFSFGRITGQPGVPPNQKTIWLQALVQLVTAVVAHFVGLACDWRFLGIDLFSCWVKDMRRFVWCLLLIATIGGSRLCVELLLLFCPSSYPGIGVLLEYCDRPSIFQLIGRG</sequence>
<dbReference type="EMBL" id="JALJOQ010000059">
    <property type="protein sequence ID" value="KAK9803448.1"/>
    <property type="molecule type" value="Genomic_DNA"/>
</dbReference>
<dbReference type="AlphaFoldDB" id="A0AAW1P097"/>
<feature type="transmembrane region" description="Helical" evidence="1">
    <location>
        <begin position="338"/>
        <end position="361"/>
    </location>
</feature>
<feature type="transmembrane region" description="Helical" evidence="1">
    <location>
        <begin position="304"/>
        <end position="326"/>
    </location>
</feature>
<name>A0AAW1P097_9CHLO</name>
<protein>
    <submittedName>
        <fullName evidence="2">Uncharacterized protein</fullName>
    </submittedName>
</protein>
<keyword evidence="3" id="KW-1185">Reference proteome</keyword>
<dbReference type="InterPro" id="IPR023375">
    <property type="entry name" value="ADC_dom_sf"/>
</dbReference>
<feature type="transmembrane region" description="Helical" evidence="1">
    <location>
        <begin position="452"/>
        <end position="476"/>
    </location>
</feature>
<evidence type="ECO:0000313" key="3">
    <source>
        <dbReference type="Proteomes" id="UP001465755"/>
    </source>
</evidence>
<feature type="transmembrane region" description="Helical" evidence="1">
    <location>
        <begin position="246"/>
        <end position="266"/>
    </location>
</feature>
<evidence type="ECO:0000256" key="1">
    <source>
        <dbReference type="SAM" id="Phobius"/>
    </source>
</evidence>
<dbReference type="Gene3D" id="2.40.400.10">
    <property type="entry name" value="Acetoacetate decarboxylase-like"/>
    <property type="match status" value="1"/>
</dbReference>
<feature type="transmembrane region" description="Helical" evidence="1">
    <location>
        <begin position="385"/>
        <end position="410"/>
    </location>
</feature>
<feature type="transmembrane region" description="Helical" evidence="1">
    <location>
        <begin position="211"/>
        <end position="234"/>
    </location>
</feature>
<dbReference type="PANTHER" id="PTHR35467:SF2">
    <property type="entry name" value="PROTEIN NEOXANTHIN-DEFICIENT 1"/>
    <property type="match status" value="1"/>
</dbReference>
<comment type="caution">
    <text evidence="2">The sequence shown here is derived from an EMBL/GenBank/DDBJ whole genome shotgun (WGS) entry which is preliminary data.</text>
</comment>
<keyword evidence="1" id="KW-0472">Membrane</keyword>
<feature type="transmembrane region" description="Helical" evidence="1">
    <location>
        <begin position="488"/>
        <end position="509"/>
    </location>
</feature>
<organism evidence="2 3">
    <name type="scientific">Symbiochloris irregularis</name>
    <dbReference type="NCBI Taxonomy" id="706552"/>
    <lineage>
        <taxon>Eukaryota</taxon>
        <taxon>Viridiplantae</taxon>
        <taxon>Chlorophyta</taxon>
        <taxon>core chlorophytes</taxon>
        <taxon>Trebouxiophyceae</taxon>
        <taxon>Trebouxiales</taxon>
        <taxon>Trebouxiaceae</taxon>
        <taxon>Symbiochloris</taxon>
    </lineage>
</organism>
<accession>A0AAW1P097</accession>
<dbReference type="SUPFAM" id="SSF160104">
    <property type="entry name" value="Acetoacetate decarboxylase-like"/>
    <property type="match status" value="1"/>
</dbReference>
<feature type="transmembrane region" description="Helical" evidence="1">
    <location>
        <begin position="529"/>
        <end position="552"/>
    </location>
</feature>
<keyword evidence="1" id="KW-1133">Transmembrane helix</keyword>
<dbReference type="Proteomes" id="UP001465755">
    <property type="component" value="Unassembled WGS sequence"/>
</dbReference>
<keyword evidence="1" id="KW-0812">Transmembrane</keyword>
<feature type="transmembrane region" description="Helical" evidence="1">
    <location>
        <begin position="278"/>
        <end position="298"/>
    </location>
</feature>
<proteinExistence type="predicted"/>
<gene>
    <name evidence="2" type="ORF">WJX73_002248</name>
</gene>
<evidence type="ECO:0000313" key="2">
    <source>
        <dbReference type="EMBL" id="KAK9803448.1"/>
    </source>
</evidence>